<dbReference type="Proteomes" id="UP000063434">
    <property type="component" value="Unassembled WGS sequence"/>
</dbReference>
<protein>
    <submittedName>
        <fullName evidence="1">Uncharacterized protein</fullName>
    </submittedName>
</protein>
<gene>
    <name evidence="1" type="ORF">PFL603g_01058</name>
</gene>
<sequence>MPRLMSSTQMYIVIAMELPVRHLCDSVRAQSPIFFVAKRIINL</sequence>
<organism evidence="1 2">
    <name type="scientific">Pseudomonas fluorescens</name>
    <dbReference type="NCBI Taxonomy" id="294"/>
    <lineage>
        <taxon>Bacteria</taxon>
        <taxon>Pseudomonadati</taxon>
        <taxon>Pseudomonadota</taxon>
        <taxon>Gammaproteobacteria</taxon>
        <taxon>Pseudomonadales</taxon>
        <taxon>Pseudomonadaceae</taxon>
        <taxon>Pseudomonas</taxon>
    </lineage>
</organism>
<reference evidence="1 2" key="1">
    <citation type="submission" date="2015-05" db="EMBL/GenBank/DDBJ databases">
        <title>A genomic and transcriptomic approach to investigate the blue pigment phenotype in Pseudomonas fluorescens.</title>
        <authorList>
            <person name="Andreani N.A."/>
            <person name="Cardazzo B."/>
        </authorList>
    </citation>
    <scope>NUCLEOTIDE SEQUENCE [LARGE SCALE GENOMIC DNA]</scope>
    <source>
        <strain evidence="1 2">Ps_40</strain>
    </source>
</reference>
<accession>A0A109L8D0</accession>
<name>A0A109L8D0_PSEFL</name>
<dbReference type="AlphaFoldDB" id="A0A109L8D0"/>
<comment type="caution">
    <text evidence="1">The sequence shown here is derived from an EMBL/GenBank/DDBJ whole genome shotgun (WGS) entry which is preliminary data.</text>
</comment>
<proteinExistence type="predicted"/>
<dbReference type="PATRIC" id="fig|294.195.peg.1111"/>
<dbReference type="EMBL" id="LCYC01000008">
    <property type="protein sequence ID" value="KWV82905.1"/>
    <property type="molecule type" value="Genomic_DNA"/>
</dbReference>
<evidence type="ECO:0000313" key="2">
    <source>
        <dbReference type="Proteomes" id="UP000063434"/>
    </source>
</evidence>
<evidence type="ECO:0000313" key="1">
    <source>
        <dbReference type="EMBL" id="KWV82905.1"/>
    </source>
</evidence>